<protein>
    <submittedName>
        <fullName evidence="1">17198_t:CDS:1</fullName>
    </submittedName>
</protein>
<evidence type="ECO:0000313" key="2">
    <source>
        <dbReference type="Proteomes" id="UP000789396"/>
    </source>
</evidence>
<evidence type="ECO:0000313" key="1">
    <source>
        <dbReference type="EMBL" id="CAG8780259.1"/>
    </source>
</evidence>
<accession>A0A9N9JFV4</accession>
<comment type="caution">
    <text evidence="1">The sequence shown here is derived from an EMBL/GenBank/DDBJ whole genome shotgun (WGS) entry which is preliminary data.</text>
</comment>
<proteinExistence type="predicted"/>
<organism evidence="1 2">
    <name type="scientific">Racocetra fulgida</name>
    <dbReference type="NCBI Taxonomy" id="60492"/>
    <lineage>
        <taxon>Eukaryota</taxon>
        <taxon>Fungi</taxon>
        <taxon>Fungi incertae sedis</taxon>
        <taxon>Mucoromycota</taxon>
        <taxon>Glomeromycotina</taxon>
        <taxon>Glomeromycetes</taxon>
        <taxon>Diversisporales</taxon>
        <taxon>Gigasporaceae</taxon>
        <taxon>Racocetra</taxon>
    </lineage>
</organism>
<gene>
    <name evidence="1" type="ORF">RFULGI_LOCUS15753</name>
</gene>
<feature type="non-terminal residue" evidence="1">
    <location>
        <position position="74"/>
    </location>
</feature>
<name>A0A9N9JFV4_9GLOM</name>
<dbReference type="EMBL" id="CAJVPZ010052204">
    <property type="protein sequence ID" value="CAG8780259.1"/>
    <property type="molecule type" value="Genomic_DNA"/>
</dbReference>
<dbReference type="Proteomes" id="UP000789396">
    <property type="component" value="Unassembled WGS sequence"/>
</dbReference>
<dbReference type="AlphaFoldDB" id="A0A9N9JFV4"/>
<reference evidence="1" key="1">
    <citation type="submission" date="2021-06" db="EMBL/GenBank/DDBJ databases">
        <authorList>
            <person name="Kallberg Y."/>
            <person name="Tangrot J."/>
            <person name="Rosling A."/>
        </authorList>
    </citation>
    <scope>NUCLEOTIDE SEQUENCE</scope>
    <source>
        <strain evidence="1">IN212</strain>
    </source>
</reference>
<sequence length="74" mass="8761">MSELFTIYYGRLYQYLNRDSVEDVHSFCKSHGFDALPQFINVIKDKNSEDGALRKCLEILHNYLNISYSYQTDE</sequence>
<keyword evidence="2" id="KW-1185">Reference proteome</keyword>